<keyword evidence="2" id="KW-1185">Reference proteome</keyword>
<dbReference type="KEGG" id="hch:HCH_02251"/>
<organism evidence="1 2">
    <name type="scientific">Hahella chejuensis (strain KCTC 2396)</name>
    <dbReference type="NCBI Taxonomy" id="349521"/>
    <lineage>
        <taxon>Bacteria</taxon>
        <taxon>Pseudomonadati</taxon>
        <taxon>Pseudomonadota</taxon>
        <taxon>Gammaproteobacteria</taxon>
        <taxon>Oceanospirillales</taxon>
        <taxon>Hahellaceae</taxon>
        <taxon>Hahella</taxon>
    </lineage>
</organism>
<accession>Q2SJU7</accession>
<gene>
    <name evidence="1" type="ordered locus">HCH_02251</name>
</gene>
<reference evidence="1 2" key="1">
    <citation type="journal article" date="2005" name="Nucleic Acids Res.">
        <title>Genomic blueprint of Hahella chejuensis, a marine microbe producing an algicidal agent.</title>
        <authorList>
            <person name="Jeong H."/>
            <person name="Yim J.H."/>
            <person name="Lee C."/>
            <person name="Choi S.-H."/>
            <person name="Park Y.K."/>
            <person name="Yoon S.H."/>
            <person name="Hur C.-G."/>
            <person name="Kang H.-Y."/>
            <person name="Kim D."/>
            <person name="Lee H.H."/>
            <person name="Park K.H."/>
            <person name="Park S.-H."/>
            <person name="Park H.-S."/>
            <person name="Lee H.K."/>
            <person name="Oh T.K."/>
            <person name="Kim J.F."/>
        </authorList>
    </citation>
    <scope>NUCLEOTIDE SEQUENCE [LARGE SCALE GENOMIC DNA]</scope>
    <source>
        <strain evidence="1 2">KCTC 2396</strain>
    </source>
</reference>
<dbReference type="HOGENOM" id="CLU_3356500_0_0_6"/>
<sequence>MLARRILKWKKRLGQASKEELQGEDHTLVKWNGASA</sequence>
<evidence type="ECO:0000313" key="2">
    <source>
        <dbReference type="Proteomes" id="UP000000238"/>
    </source>
</evidence>
<protein>
    <submittedName>
        <fullName evidence="1">Uncharacterized protein</fullName>
    </submittedName>
</protein>
<dbReference type="AlphaFoldDB" id="Q2SJU7"/>
<name>Q2SJU7_HAHCH</name>
<dbReference type="EMBL" id="CP000155">
    <property type="protein sequence ID" value="ABC29077.1"/>
    <property type="molecule type" value="Genomic_DNA"/>
</dbReference>
<dbReference type="Proteomes" id="UP000000238">
    <property type="component" value="Chromosome"/>
</dbReference>
<proteinExistence type="predicted"/>
<evidence type="ECO:0000313" key="1">
    <source>
        <dbReference type="EMBL" id="ABC29077.1"/>
    </source>
</evidence>